<keyword evidence="13" id="KW-1015">Disulfide bond</keyword>
<keyword evidence="8 18" id="KW-0547">Nucleotide-binding</keyword>
<feature type="signal peptide" evidence="20">
    <location>
        <begin position="1"/>
        <end position="26"/>
    </location>
</feature>
<dbReference type="InterPro" id="IPR000719">
    <property type="entry name" value="Prot_kinase_dom"/>
</dbReference>
<evidence type="ECO:0000256" key="16">
    <source>
        <dbReference type="ARBA" id="ARBA00047899"/>
    </source>
</evidence>
<dbReference type="PROSITE" id="PS00107">
    <property type="entry name" value="PROTEIN_KINASE_ATP"/>
    <property type="match status" value="1"/>
</dbReference>
<evidence type="ECO:0000256" key="8">
    <source>
        <dbReference type="ARBA" id="ARBA00022741"/>
    </source>
</evidence>
<dbReference type="GO" id="GO:0005524">
    <property type="term" value="F:ATP binding"/>
    <property type="evidence" value="ECO:0007669"/>
    <property type="project" value="UniProtKB-UniRule"/>
</dbReference>
<dbReference type="Proteomes" id="UP000825729">
    <property type="component" value="Unassembled WGS sequence"/>
</dbReference>
<dbReference type="Pfam" id="PF13947">
    <property type="entry name" value="GUB_WAK_bind"/>
    <property type="match status" value="1"/>
</dbReference>
<evidence type="ECO:0000256" key="3">
    <source>
        <dbReference type="ARBA" id="ARBA00022527"/>
    </source>
</evidence>
<dbReference type="Gene3D" id="1.10.510.10">
    <property type="entry name" value="Transferase(Phosphotransferase) domain 1"/>
    <property type="match status" value="1"/>
</dbReference>
<keyword evidence="11 19" id="KW-1133">Transmembrane helix</keyword>
<keyword evidence="15" id="KW-0325">Glycoprotein</keyword>
<evidence type="ECO:0000256" key="9">
    <source>
        <dbReference type="ARBA" id="ARBA00022777"/>
    </source>
</evidence>
<protein>
    <recommendedName>
        <fullName evidence="2">non-specific serine/threonine protein kinase</fullName>
        <ecNumber evidence="2">2.7.11.1</ecNumber>
    </recommendedName>
</protein>
<gene>
    <name evidence="22" type="ORF">H6P81_010458</name>
</gene>
<comment type="caution">
    <text evidence="22">The sequence shown here is derived from an EMBL/GenBank/DDBJ whole genome shotgun (WGS) entry which is preliminary data.</text>
</comment>
<evidence type="ECO:0000256" key="15">
    <source>
        <dbReference type="ARBA" id="ARBA00023180"/>
    </source>
</evidence>
<evidence type="ECO:0000313" key="22">
    <source>
        <dbReference type="EMBL" id="KAG9450493.1"/>
    </source>
</evidence>
<evidence type="ECO:0000256" key="11">
    <source>
        <dbReference type="ARBA" id="ARBA00022989"/>
    </source>
</evidence>
<organism evidence="22 23">
    <name type="scientific">Aristolochia fimbriata</name>
    <name type="common">White veined hardy Dutchman's pipe vine</name>
    <dbReference type="NCBI Taxonomy" id="158543"/>
    <lineage>
        <taxon>Eukaryota</taxon>
        <taxon>Viridiplantae</taxon>
        <taxon>Streptophyta</taxon>
        <taxon>Embryophyta</taxon>
        <taxon>Tracheophyta</taxon>
        <taxon>Spermatophyta</taxon>
        <taxon>Magnoliopsida</taxon>
        <taxon>Magnoliidae</taxon>
        <taxon>Piperales</taxon>
        <taxon>Aristolochiaceae</taxon>
        <taxon>Aristolochia</taxon>
    </lineage>
</organism>
<dbReference type="InterPro" id="IPR032872">
    <property type="entry name" value="WAK_assoc_C"/>
</dbReference>
<dbReference type="InterPro" id="IPR001245">
    <property type="entry name" value="Ser-Thr/Tyr_kinase_cat_dom"/>
</dbReference>
<keyword evidence="7 20" id="KW-0732">Signal</keyword>
<dbReference type="InterPro" id="IPR025287">
    <property type="entry name" value="WAK_GUB"/>
</dbReference>
<feature type="chain" id="PRO_5043854609" description="non-specific serine/threonine protein kinase" evidence="20">
    <location>
        <begin position="27"/>
        <end position="674"/>
    </location>
</feature>
<proteinExistence type="predicted"/>
<sequence length="674" mass="75892">MPLSSLLTPYFFFLFLFVVPPQFSDAQSNRNYRDCATPFPFECGNLGIISFPFLAGNRPASCGYPGFELACENNSPSIEIGSEKFRLREINYTARVMSIAPRYDHEHCPRPNSRDNRIDATRIFNFTEEDEILSLHYDCSPEIRDLGFFEIPCLRGFFNGPSYYSSMANFRARRSWGGRCQDPVYVRVLKGGLARLTKNPSDYAEIVKQGFEVKWIVGSGWCNECNRSGGICGYNQSFPEQTTCFCPDTTRYASCAEEEGSRARMANELNIGLLSAGVGGFFVFFAVLFIYVLRKECFCSTYGHGGYTYKERLFFWRTARSISGNVEVFLENYGSSSPKRYKYSHIKKITDSFKEKLGQGGYGAVYKGKLADGTLVAVKLLNETKAGNGEEFMNEVASIGRTSHVNVVNLMGFCSEGPKRALVYEFLPNGSLEKYIYSTTQDHYSKSQITSVVPHLGWEKLYQIAVDIARGLEYLHRGCATRILHLDIKPHNILLDRDFCPKISDFGMAKLCSTRDSIVSMPGTRGTVGYIAPEVFCRNFGGVSHKSDVYSYGMMVLEMVGGRKNINPEVENTSEIYFPDWIYKRLIGHQSINISVGLVRGDQEINYVAAEEEEKVRKMILVGIWCIQTNPANRPSMSRVLDMLEGNLEAIEIPPKPYLSSPPRSLDQLASSIP</sequence>
<keyword evidence="23" id="KW-1185">Reference proteome</keyword>
<keyword evidence="3" id="KW-0723">Serine/threonine-protein kinase</keyword>
<evidence type="ECO:0000256" key="2">
    <source>
        <dbReference type="ARBA" id="ARBA00012513"/>
    </source>
</evidence>
<dbReference type="EMBL" id="JAINDJ010000004">
    <property type="protein sequence ID" value="KAG9450493.1"/>
    <property type="molecule type" value="Genomic_DNA"/>
</dbReference>
<dbReference type="Pfam" id="PF07714">
    <property type="entry name" value="PK_Tyr_Ser-Thr"/>
    <property type="match status" value="1"/>
</dbReference>
<evidence type="ECO:0000256" key="19">
    <source>
        <dbReference type="SAM" id="Phobius"/>
    </source>
</evidence>
<evidence type="ECO:0000256" key="4">
    <source>
        <dbReference type="ARBA" id="ARBA00022536"/>
    </source>
</evidence>
<name>A0AAV7EP20_ARIFI</name>
<evidence type="ECO:0000256" key="10">
    <source>
        <dbReference type="ARBA" id="ARBA00022840"/>
    </source>
</evidence>
<dbReference type="InterPro" id="IPR045874">
    <property type="entry name" value="LRK10/LRL21-25-like"/>
</dbReference>
<evidence type="ECO:0000256" key="17">
    <source>
        <dbReference type="ARBA" id="ARBA00048679"/>
    </source>
</evidence>
<dbReference type="Pfam" id="PF14380">
    <property type="entry name" value="WAK_assoc"/>
    <property type="match status" value="1"/>
</dbReference>
<reference evidence="22 23" key="1">
    <citation type="submission" date="2021-07" db="EMBL/GenBank/DDBJ databases">
        <title>The Aristolochia fimbriata genome: insights into angiosperm evolution, floral development and chemical biosynthesis.</title>
        <authorList>
            <person name="Jiao Y."/>
        </authorList>
    </citation>
    <scope>NUCLEOTIDE SEQUENCE [LARGE SCALE GENOMIC DNA]</scope>
    <source>
        <strain evidence="22">IBCAS-2021</strain>
        <tissue evidence="22">Leaf</tissue>
    </source>
</reference>
<keyword evidence="12 19" id="KW-0472">Membrane</keyword>
<dbReference type="GO" id="GO:0016020">
    <property type="term" value="C:membrane"/>
    <property type="evidence" value="ECO:0007669"/>
    <property type="project" value="UniProtKB-SubCell"/>
</dbReference>
<evidence type="ECO:0000256" key="13">
    <source>
        <dbReference type="ARBA" id="ARBA00023157"/>
    </source>
</evidence>
<keyword evidence="4" id="KW-0245">EGF-like domain</keyword>
<accession>A0AAV7EP20</accession>
<feature type="binding site" evidence="18">
    <location>
        <position position="379"/>
    </location>
    <ligand>
        <name>ATP</name>
        <dbReference type="ChEBI" id="CHEBI:30616"/>
    </ligand>
</feature>
<dbReference type="InterPro" id="IPR008271">
    <property type="entry name" value="Ser/Thr_kinase_AS"/>
</dbReference>
<keyword evidence="14" id="KW-0675">Receptor</keyword>
<dbReference type="GO" id="GO:0030247">
    <property type="term" value="F:polysaccharide binding"/>
    <property type="evidence" value="ECO:0007669"/>
    <property type="project" value="InterPro"/>
</dbReference>
<dbReference type="EC" id="2.7.11.1" evidence="2"/>
<dbReference type="SMART" id="SM00220">
    <property type="entry name" value="S_TKc"/>
    <property type="match status" value="1"/>
</dbReference>
<evidence type="ECO:0000259" key="21">
    <source>
        <dbReference type="PROSITE" id="PS50011"/>
    </source>
</evidence>
<evidence type="ECO:0000256" key="18">
    <source>
        <dbReference type="PROSITE-ProRule" id="PRU10141"/>
    </source>
</evidence>
<dbReference type="PROSITE" id="PS50011">
    <property type="entry name" value="PROTEIN_KINASE_DOM"/>
    <property type="match status" value="1"/>
</dbReference>
<evidence type="ECO:0000256" key="20">
    <source>
        <dbReference type="SAM" id="SignalP"/>
    </source>
</evidence>
<keyword evidence="10 18" id="KW-0067">ATP-binding</keyword>
<feature type="transmembrane region" description="Helical" evidence="19">
    <location>
        <begin position="271"/>
        <end position="293"/>
    </location>
</feature>
<evidence type="ECO:0000256" key="12">
    <source>
        <dbReference type="ARBA" id="ARBA00023136"/>
    </source>
</evidence>
<dbReference type="PROSITE" id="PS00108">
    <property type="entry name" value="PROTEIN_KINASE_ST"/>
    <property type="match status" value="1"/>
</dbReference>
<dbReference type="PANTHER" id="PTHR27009">
    <property type="entry name" value="RUST RESISTANCE KINASE LR10-RELATED"/>
    <property type="match status" value="1"/>
</dbReference>
<evidence type="ECO:0000256" key="5">
    <source>
        <dbReference type="ARBA" id="ARBA00022679"/>
    </source>
</evidence>
<dbReference type="SUPFAM" id="SSF56112">
    <property type="entry name" value="Protein kinase-like (PK-like)"/>
    <property type="match status" value="1"/>
</dbReference>
<dbReference type="FunFam" id="3.30.200.20:FF:000059">
    <property type="entry name" value="S-receptor-like serine/threonine-protein kinase"/>
    <property type="match status" value="1"/>
</dbReference>
<keyword evidence="9" id="KW-0418">Kinase</keyword>
<dbReference type="AlphaFoldDB" id="A0AAV7EP20"/>
<dbReference type="GO" id="GO:0004674">
    <property type="term" value="F:protein serine/threonine kinase activity"/>
    <property type="evidence" value="ECO:0007669"/>
    <property type="project" value="UniProtKB-KW"/>
</dbReference>
<evidence type="ECO:0000313" key="23">
    <source>
        <dbReference type="Proteomes" id="UP000825729"/>
    </source>
</evidence>
<comment type="subcellular location">
    <subcellularLocation>
        <location evidence="1">Membrane</location>
        <topology evidence="1">Single-pass type I membrane protein</topology>
    </subcellularLocation>
</comment>
<keyword evidence="5" id="KW-0808">Transferase</keyword>
<comment type="catalytic activity">
    <reaction evidence="17">
        <text>L-seryl-[protein] + ATP = O-phospho-L-seryl-[protein] + ADP + H(+)</text>
        <dbReference type="Rhea" id="RHEA:17989"/>
        <dbReference type="Rhea" id="RHEA-COMP:9863"/>
        <dbReference type="Rhea" id="RHEA-COMP:11604"/>
        <dbReference type="ChEBI" id="CHEBI:15378"/>
        <dbReference type="ChEBI" id="CHEBI:29999"/>
        <dbReference type="ChEBI" id="CHEBI:30616"/>
        <dbReference type="ChEBI" id="CHEBI:83421"/>
        <dbReference type="ChEBI" id="CHEBI:456216"/>
        <dbReference type="EC" id="2.7.11.1"/>
    </reaction>
</comment>
<comment type="catalytic activity">
    <reaction evidence="16">
        <text>L-threonyl-[protein] + ATP = O-phospho-L-threonyl-[protein] + ADP + H(+)</text>
        <dbReference type="Rhea" id="RHEA:46608"/>
        <dbReference type="Rhea" id="RHEA-COMP:11060"/>
        <dbReference type="Rhea" id="RHEA-COMP:11605"/>
        <dbReference type="ChEBI" id="CHEBI:15378"/>
        <dbReference type="ChEBI" id="CHEBI:30013"/>
        <dbReference type="ChEBI" id="CHEBI:30616"/>
        <dbReference type="ChEBI" id="CHEBI:61977"/>
        <dbReference type="ChEBI" id="CHEBI:456216"/>
        <dbReference type="EC" id="2.7.11.1"/>
    </reaction>
</comment>
<evidence type="ECO:0000256" key="6">
    <source>
        <dbReference type="ARBA" id="ARBA00022692"/>
    </source>
</evidence>
<evidence type="ECO:0000256" key="7">
    <source>
        <dbReference type="ARBA" id="ARBA00022729"/>
    </source>
</evidence>
<dbReference type="Gene3D" id="3.30.200.20">
    <property type="entry name" value="Phosphorylase Kinase, domain 1"/>
    <property type="match status" value="1"/>
</dbReference>
<dbReference type="InterPro" id="IPR017441">
    <property type="entry name" value="Protein_kinase_ATP_BS"/>
</dbReference>
<keyword evidence="6 19" id="KW-0812">Transmembrane</keyword>
<dbReference type="InterPro" id="IPR011009">
    <property type="entry name" value="Kinase-like_dom_sf"/>
</dbReference>
<evidence type="ECO:0000256" key="1">
    <source>
        <dbReference type="ARBA" id="ARBA00004479"/>
    </source>
</evidence>
<dbReference type="FunFam" id="1.10.510.10:FF:000590">
    <property type="entry name" value="PR5-like receptor kinase"/>
    <property type="match status" value="1"/>
</dbReference>
<feature type="domain" description="Protein kinase" evidence="21">
    <location>
        <begin position="351"/>
        <end position="659"/>
    </location>
</feature>
<evidence type="ECO:0000256" key="14">
    <source>
        <dbReference type="ARBA" id="ARBA00023170"/>
    </source>
</evidence>